<reference evidence="1 2" key="1">
    <citation type="journal article" date="2023" name="Sci. Data">
        <title>Genome assembly of the Korean intertidal mud-creeper Batillaria attramentaria.</title>
        <authorList>
            <person name="Patra A.K."/>
            <person name="Ho P.T."/>
            <person name="Jun S."/>
            <person name="Lee S.J."/>
            <person name="Kim Y."/>
            <person name="Won Y.J."/>
        </authorList>
    </citation>
    <scope>NUCLEOTIDE SEQUENCE [LARGE SCALE GENOMIC DNA]</scope>
    <source>
        <strain evidence="1">Wonlab-2016</strain>
    </source>
</reference>
<dbReference type="AlphaFoldDB" id="A0ABD0KV51"/>
<dbReference type="Proteomes" id="UP001519460">
    <property type="component" value="Unassembled WGS sequence"/>
</dbReference>
<organism evidence="1 2">
    <name type="scientific">Batillaria attramentaria</name>
    <dbReference type="NCBI Taxonomy" id="370345"/>
    <lineage>
        <taxon>Eukaryota</taxon>
        <taxon>Metazoa</taxon>
        <taxon>Spiralia</taxon>
        <taxon>Lophotrochozoa</taxon>
        <taxon>Mollusca</taxon>
        <taxon>Gastropoda</taxon>
        <taxon>Caenogastropoda</taxon>
        <taxon>Sorbeoconcha</taxon>
        <taxon>Cerithioidea</taxon>
        <taxon>Batillariidae</taxon>
        <taxon>Batillaria</taxon>
    </lineage>
</organism>
<name>A0ABD0KV51_9CAEN</name>
<comment type="caution">
    <text evidence="1">The sequence shown here is derived from an EMBL/GenBank/DDBJ whole genome shotgun (WGS) entry which is preliminary data.</text>
</comment>
<protein>
    <submittedName>
        <fullName evidence="1">Uncharacterized protein</fullName>
    </submittedName>
</protein>
<accession>A0ABD0KV51</accession>
<sequence>MFSRVPFQNIPCAEVVAAVGCRKRGRSHQRPSGKLANTATHTAGSKKTAWRGLARVCMVHHCPLHTAPTHNIWTPDAYATPVVILQNA</sequence>
<keyword evidence="2" id="KW-1185">Reference proteome</keyword>
<gene>
    <name evidence="1" type="ORF">BaRGS_00017590</name>
</gene>
<evidence type="ECO:0000313" key="1">
    <source>
        <dbReference type="EMBL" id="KAK7491153.1"/>
    </source>
</evidence>
<evidence type="ECO:0000313" key="2">
    <source>
        <dbReference type="Proteomes" id="UP001519460"/>
    </source>
</evidence>
<dbReference type="EMBL" id="JACVVK020000118">
    <property type="protein sequence ID" value="KAK7491153.1"/>
    <property type="molecule type" value="Genomic_DNA"/>
</dbReference>
<proteinExistence type="predicted"/>